<gene>
    <name evidence="2" type="ORF">EEDITHA_LOCUS6598</name>
</gene>
<evidence type="ECO:0000313" key="2">
    <source>
        <dbReference type="EMBL" id="CAH2090665.1"/>
    </source>
</evidence>
<evidence type="ECO:0000313" key="3">
    <source>
        <dbReference type="Proteomes" id="UP001153954"/>
    </source>
</evidence>
<organism evidence="2 3">
    <name type="scientific">Euphydryas editha</name>
    <name type="common">Edith's checkerspot</name>
    <dbReference type="NCBI Taxonomy" id="104508"/>
    <lineage>
        <taxon>Eukaryota</taxon>
        <taxon>Metazoa</taxon>
        <taxon>Ecdysozoa</taxon>
        <taxon>Arthropoda</taxon>
        <taxon>Hexapoda</taxon>
        <taxon>Insecta</taxon>
        <taxon>Pterygota</taxon>
        <taxon>Neoptera</taxon>
        <taxon>Endopterygota</taxon>
        <taxon>Lepidoptera</taxon>
        <taxon>Glossata</taxon>
        <taxon>Ditrysia</taxon>
        <taxon>Papilionoidea</taxon>
        <taxon>Nymphalidae</taxon>
        <taxon>Nymphalinae</taxon>
        <taxon>Euphydryas</taxon>
    </lineage>
</organism>
<sequence>MFILFLFSGIRARYDRDHPPPTGAPCGRRAGGVPCSGCSCSREEVDQRLASCWPWRCRPCRGCAPTSARRHRAGRRSMWGVAPALRPARTRPRPPAPARPRAIDSRRGRASPALPASGRRRLGRADIIDQRRAPPASVDYGPRM</sequence>
<protein>
    <submittedName>
        <fullName evidence="2">Uncharacterized protein</fullName>
    </submittedName>
</protein>
<feature type="region of interest" description="Disordered" evidence="1">
    <location>
        <begin position="71"/>
        <end position="144"/>
    </location>
</feature>
<proteinExistence type="predicted"/>
<name>A0AAU9U1M3_EUPED</name>
<dbReference type="EMBL" id="CAKOGL010000009">
    <property type="protein sequence ID" value="CAH2090665.1"/>
    <property type="molecule type" value="Genomic_DNA"/>
</dbReference>
<accession>A0AAU9U1M3</accession>
<comment type="caution">
    <text evidence="2">The sequence shown here is derived from an EMBL/GenBank/DDBJ whole genome shotgun (WGS) entry which is preliminary data.</text>
</comment>
<feature type="compositionally biased region" description="Basic and acidic residues" evidence="1">
    <location>
        <begin position="123"/>
        <end position="132"/>
    </location>
</feature>
<reference evidence="2" key="1">
    <citation type="submission" date="2022-03" db="EMBL/GenBank/DDBJ databases">
        <authorList>
            <person name="Tunstrom K."/>
        </authorList>
    </citation>
    <scope>NUCLEOTIDE SEQUENCE</scope>
</reference>
<keyword evidence="3" id="KW-1185">Reference proteome</keyword>
<dbReference type="AlphaFoldDB" id="A0AAU9U1M3"/>
<evidence type="ECO:0000256" key="1">
    <source>
        <dbReference type="SAM" id="MobiDB-lite"/>
    </source>
</evidence>
<dbReference type="Proteomes" id="UP001153954">
    <property type="component" value="Unassembled WGS sequence"/>
</dbReference>